<dbReference type="AlphaFoldDB" id="A0A1Q9B1S4"/>
<feature type="transmembrane region" description="Helical" evidence="1">
    <location>
        <begin position="20"/>
        <end position="41"/>
    </location>
</feature>
<keyword evidence="1" id="KW-0472">Membrane</keyword>
<accession>A0A1Q9B1S4</accession>
<keyword evidence="4" id="KW-1185">Reference proteome</keyword>
<proteinExistence type="predicted"/>
<dbReference type="Proteomes" id="UP000186364">
    <property type="component" value="Unassembled WGS sequence"/>
</dbReference>
<protein>
    <recommendedName>
        <fullName evidence="2">TadE-like domain-containing protein</fullName>
    </recommendedName>
</protein>
<comment type="caution">
    <text evidence="3">The sequence shown here is derived from an EMBL/GenBank/DDBJ whole genome shotgun (WGS) entry which is preliminary data.</text>
</comment>
<evidence type="ECO:0000256" key="1">
    <source>
        <dbReference type="SAM" id="Phobius"/>
    </source>
</evidence>
<dbReference type="RefSeq" id="WP_075625960.1">
    <property type="nucleotide sequence ID" value="NZ_FOAM01000005.1"/>
</dbReference>
<dbReference type="EMBL" id="MKIP01000029">
    <property type="protein sequence ID" value="OLP61942.1"/>
    <property type="molecule type" value="Genomic_DNA"/>
</dbReference>
<organism evidence="3 4">
    <name type="scientific">Xaviernesmea oryzae</name>
    <dbReference type="NCBI Taxonomy" id="464029"/>
    <lineage>
        <taxon>Bacteria</taxon>
        <taxon>Pseudomonadati</taxon>
        <taxon>Pseudomonadota</taxon>
        <taxon>Alphaproteobacteria</taxon>
        <taxon>Hyphomicrobiales</taxon>
        <taxon>Rhizobiaceae</taxon>
        <taxon>Rhizobium/Agrobacterium group</taxon>
        <taxon>Xaviernesmea</taxon>
    </lineage>
</organism>
<sequence length="154" mass="16464">MSWRWCNKLPVKAFVGDHKGSAAVEFAMVLTPMMLLLFGGIEAGRVLWMRHALEKVATTSARCIGIRGNDCSTGGAFDAARALSYVQTQAAGMGIRLEQVDIDVRDSATCHGAAGFSQVVVTKTLYSAVPLLVDFLSSANHQLSAQACFPTQQA</sequence>
<dbReference type="Pfam" id="PF07811">
    <property type="entry name" value="TadE"/>
    <property type="match status" value="1"/>
</dbReference>
<name>A0A1Q9B1S4_9HYPH</name>
<gene>
    <name evidence="3" type="ORF">BJF93_07390</name>
</gene>
<evidence type="ECO:0000313" key="3">
    <source>
        <dbReference type="EMBL" id="OLP61942.1"/>
    </source>
</evidence>
<evidence type="ECO:0000259" key="2">
    <source>
        <dbReference type="Pfam" id="PF07811"/>
    </source>
</evidence>
<keyword evidence="1" id="KW-1133">Transmembrane helix</keyword>
<feature type="domain" description="TadE-like" evidence="2">
    <location>
        <begin position="20"/>
        <end position="62"/>
    </location>
</feature>
<evidence type="ECO:0000313" key="4">
    <source>
        <dbReference type="Proteomes" id="UP000186364"/>
    </source>
</evidence>
<keyword evidence="1" id="KW-0812">Transmembrane</keyword>
<reference evidence="3 4" key="1">
    <citation type="submission" date="2016-09" db="EMBL/GenBank/DDBJ databases">
        <title>Rhizobium sp. nov., a novel species isolated from the rice rhizosphere.</title>
        <authorList>
            <person name="Zhao J."/>
            <person name="Zhang X."/>
        </authorList>
    </citation>
    <scope>NUCLEOTIDE SEQUENCE [LARGE SCALE GENOMIC DNA]</scope>
    <source>
        <strain evidence="3 4">1.7048</strain>
    </source>
</reference>
<dbReference type="InterPro" id="IPR012495">
    <property type="entry name" value="TadE-like_dom"/>
</dbReference>